<keyword evidence="2" id="KW-1185">Reference proteome</keyword>
<protein>
    <submittedName>
        <fullName evidence="1">Uncharacterized protein</fullName>
    </submittedName>
</protein>
<proteinExistence type="predicted"/>
<comment type="caution">
    <text evidence="1">The sequence shown here is derived from an EMBL/GenBank/DDBJ whole genome shotgun (WGS) entry which is preliminary data.</text>
</comment>
<sequence length="337" mass="36769">MSFNPRTPQSPSQFSPSVTDQGLSMITSMTSTATSLPTPAHSVNGSHLLLDNSHDIAMTDVSSNKRKSSFDDTGAHEHKKVHLDDPRKIGIHDLHLDLGEKYLLCKTPHSVSSPRVSEDLFERFGLTGIAAEVARTKPNGEKNALRKTYKGQIKMLGLSGHFDNITKKDPSVLLEMSRVPEEDWQNRFVSGRDIERGFSSTCQSNLAKAMTVTRGQIPKTLWDSSVLGDLAPGHASKKASSDQVPRATAPSTPALSATGAAQKPTKALAPQLDRARRLGKKRSYQDSSFEGYGEGYDDDTGGYSTADGDDRSSKLKRRKQVHSSDHPSSRNLLADRL</sequence>
<name>A0ACC2IXR9_9PEZI</name>
<evidence type="ECO:0000313" key="2">
    <source>
        <dbReference type="Proteomes" id="UP001153332"/>
    </source>
</evidence>
<gene>
    <name evidence="1" type="ORF">O1611_g10484</name>
</gene>
<reference evidence="1" key="1">
    <citation type="submission" date="2022-12" db="EMBL/GenBank/DDBJ databases">
        <title>Genome Sequence of Lasiodiplodia mahajangana.</title>
        <authorList>
            <person name="Buettner E."/>
        </authorList>
    </citation>
    <scope>NUCLEOTIDE SEQUENCE</scope>
    <source>
        <strain evidence="1">VT137</strain>
    </source>
</reference>
<organism evidence="1 2">
    <name type="scientific">Lasiodiplodia mahajangana</name>
    <dbReference type="NCBI Taxonomy" id="1108764"/>
    <lineage>
        <taxon>Eukaryota</taxon>
        <taxon>Fungi</taxon>
        <taxon>Dikarya</taxon>
        <taxon>Ascomycota</taxon>
        <taxon>Pezizomycotina</taxon>
        <taxon>Dothideomycetes</taxon>
        <taxon>Dothideomycetes incertae sedis</taxon>
        <taxon>Botryosphaeriales</taxon>
        <taxon>Botryosphaeriaceae</taxon>
        <taxon>Lasiodiplodia</taxon>
    </lineage>
</organism>
<dbReference type="EMBL" id="JAPUUL010004233">
    <property type="protein sequence ID" value="KAJ8119981.1"/>
    <property type="molecule type" value="Genomic_DNA"/>
</dbReference>
<accession>A0ACC2IXR9</accession>
<dbReference type="Proteomes" id="UP001153332">
    <property type="component" value="Unassembled WGS sequence"/>
</dbReference>
<evidence type="ECO:0000313" key="1">
    <source>
        <dbReference type="EMBL" id="KAJ8119981.1"/>
    </source>
</evidence>